<dbReference type="InParanoid" id="A0A5C3NSA1"/>
<evidence type="ECO:0000313" key="3">
    <source>
        <dbReference type="Proteomes" id="UP000308197"/>
    </source>
</evidence>
<proteinExistence type="predicted"/>
<evidence type="ECO:0000256" key="1">
    <source>
        <dbReference type="SAM" id="MobiDB-lite"/>
    </source>
</evidence>
<feature type="compositionally biased region" description="Acidic residues" evidence="1">
    <location>
        <begin position="318"/>
        <end position="330"/>
    </location>
</feature>
<dbReference type="EMBL" id="ML212098">
    <property type="protein sequence ID" value="TFK79268.1"/>
    <property type="molecule type" value="Genomic_DNA"/>
</dbReference>
<protein>
    <submittedName>
        <fullName evidence="2">Uncharacterized protein</fullName>
    </submittedName>
</protein>
<dbReference type="AlphaFoldDB" id="A0A5C3NSA1"/>
<sequence>MSLFAPSFDFTVDRSDGRYALTPASSQYPISDSRHEHYVRPPPSCRSTATPPSCPSPPVSRSFDKYPLPDLREVYPGVLATGQLTDNHPLVNTYLEALARLIPRGPARVSASSASTPASTSVRFPSAAAHSVYPNPGEVVTFWQSEHAGIASWNTVANVISQQFKLFPEHPTSRLFKLEVPKLTALQQQAIFVLAALKVLNHPTVPVHWAFWAKNAIARTADTVEAILQLKPCPVQSSVGWIGRLENLWALRGLQSLYIPPEPKGMTLRKRRAPPATTASADVAEEPVEGRVTTRKRTRTTRASQKAKETEVPQATEDVPEPEAEAEEEQGSSLLFAPGQDSPVIPAFTGENAPTLEMISKAMKEDPTSRSPVLQAIEQLLGLNQPYSEYPLELPPPAISDADPEPIASPSATRRSTRSRRKPAPPGPCSLTSTPLSTLSSPPPEMSPMPLSSPAKRTRPGSRGSSTAVSDAGCPSEEGTVVDGEIDATSASAKGKRKAAEIDDTDGGAPHPSRSKARKPSGSSRKRVKLDAIDVASIVPQDVEQAVPEASGEENVPEMPFGPATAAKKRKAATYGGKRKAARART</sequence>
<accession>A0A5C3NSA1</accession>
<gene>
    <name evidence="2" type="ORF">K466DRAFT_668168</name>
</gene>
<name>A0A5C3NSA1_9APHY</name>
<feature type="region of interest" description="Disordered" evidence="1">
    <location>
        <begin position="265"/>
        <end position="340"/>
    </location>
</feature>
<organism evidence="2 3">
    <name type="scientific">Polyporus arcularius HHB13444</name>
    <dbReference type="NCBI Taxonomy" id="1314778"/>
    <lineage>
        <taxon>Eukaryota</taxon>
        <taxon>Fungi</taxon>
        <taxon>Dikarya</taxon>
        <taxon>Basidiomycota</taxon>
        <taxon>Agaricomycotina</taxon>
        <taxon>Agaricomycetes</taxon>
        <taxon>Polyporales</taxon>
        <taxon>Polyporaceae</taxon>
        <taxon>Polyporus</taxon>
    </lineage>
</organism>
<feature type="region of interest" description="Disordered" evidence="1">
    <location>
        <begin position="541"/>
        <end position="586"/>
    </location>
</feature>
<dbReference type="Proteomes" id="UP000308197">
    <property type="component" value="Unassembled WGS sequence"/>
</dbReference>
<keyword evidence="3" id="KW-1185">Reference proteome</keyword>
<reference evidence="2 3" key="1">
    <citation type="journal article" date="2019" name="Nat. Ecol. Evol.">
        <title>Megaphylogeny resolves global patterns of mushroom evolution.</title>
        <authorList>
            <person name="Varga T."/>
            <person name="Krizsan K."/>
            <person name="Foldi C."/>
            <person name="Dima B."/>
            <person name="Sanchez-Garcia M."/>
            <person name="Sanchez-Ramirez S."/>
            <person name="Szollosi G.J."/>
            <person name="Szarkandi J.G."/>
            <person name="Papp V."/>
            <person name="Albert L."/>
            <person name="Andreopoulos W."/>
            <person name="Angelini C."/>
            <person name="Antonin V."/>
            <person name="Barry K.W."/>
            <person name="Bougher N.L."/>
            <person name="Buchanan P."/>
            <person name="Buyck B."/>
            <person name="Bense V."/>
            <person name="Catcheside P."/>
            <person name="Chovatia M."/>
            <person name="Cooper J."/>
            <person name="Damon W."/>
            <person name="Desjardin D."/>
            <person name="Finy P."/>
            <person name="Geml J."/>
            <person name="Haridas S."/>
            <person name="Hughes K."/>
            <person name="Justo A."/>
            <person name="Karasinski D."/>
            <person name="Kautmanova I."/>
            <person name="Kiss B."/>
            <person name="Kocsube S."/>
            <person name="Kotiranta H."/>
            <person name="LaButti K.M."/>
            <person name="Lechner B.E."/>
            <person name="Liimatainen K."/>
            <person name="Lipzen A."/>
            <person name="Lukacs Z."/>
            <person name="Mihaltcheva S."/>
            <person name="Morgado L.N."/>
            <person name="Niskanen T."/>
            <person name="Noordeloos M.E."/>
            <person name="Ohm R.A."/>
            <person name="Ortiz-Santana B."/>
            <person name="Ovrebo C."/>
            <person name="Racz N."/>
            <person name="Riley R."/>
            <person name="Savchenko A."/>
            <person name="Shiryaev A."/>
            <person name="Soop K."/>
            <person name="Spirin V."/>
            <person name="Szebenyi C."/>
            <person name="Tomsovsky M."/>
            <person name="Tulloss R.E."/>
            <person name="Uehling J."/>
            <person name="Grigoriev I.V."/>
            <person name="Vagvolgyi C."/>
            <person name="Papp T."/>
            <person name="Martin F.M."/>
            <person name="Miettinen O."/>
            <person name="Hibbett D.S."/>
            <person name="Nagy L.G."/>
        </authorList>
    </citation>
    <scope>NUCLEOTIDE SEQUENCE [LARGE SCALE GENOMIC DNA]</scope>
    <source>
        <strain evidence="2 3">HHB13444</strain>
    </source>
</reference>
<feature type="compositionally biased region" description="Low complexity" evidence="1">
    <location>
        <begin position="429"/>
        <end position="440"/>
    </location>
</feature>
<feature type="compositionally biased region" description="Basic residues" evidence="1">
    <location>
        <begin position="567"/>
        <end position="586"/>
    </location>
</feature>
<feature type="compositionally biased region" description="Basic residues" evidence="1">
    <location>
        <begin position="513"/>
        <end position="527"/>
    </location>
</feature>
<feature type="region of interest" description="Disordered" evidence="1">
    <location>
        <begin position="21"/>
        <end position="60"/>
    </location>
</feature>
<feature type="region of interest" description="Disordered" evidence="1">
    <location>
        <begin position="387"/>
        <end position="527"/>
    </location>
</feature>
<evidence type="ECO:0000313" key="2">
    <source>
        <dbReference type="EMBL" id="TFK79268.1"/>
    </source>
</evidence>